<comment type="caution">
    <text evidence="2">The sequence shown here is derived from an EMBL/GenBank/DDBJ whole genome shotgun (WGS) entry which is preliminary data.</text>
</comment>
<dbReference type="InterPro" id="IPR001279">
    <property type="entry name" value="Metallo-B-lactamas"/>
</dbReference>
<evidence type="ECO:0000313" key="3">
    <source>
        <dbReference type="Proteomes" id="UP000824133"/>
    </source>
</evidence>
<reference evidence="2" key="1">
    <citation type="journal article" date="2021" name="PeerJ">
        <title>Extensive microbial diversity within the chicken gut microbiome revealed by metagenomics and culture.</title>
        <authorList>
            <person name="Gilroy R."/>
            <person name="Ravi A."/>
            <person name="Getino M."/>
            <person name="Pursley I."/>
            <person name="Horton D.L."/>
            <person name="Alikhan N.F."/>
            <person name="Baker D."/>
            <person name="Gharbi K."/>
            <person name="Hall N."/>
            <person name="Watson M."/>
            <person name="Adriaenssens E.M."/>
            <person name="Foster-Nyarko E."/>
            <person name="Jarju S."/>
            <person name="Secka A."/>
            <person name="Antonio M."/>
            <person name="Oren A."/>
            <person name="Chaudhuri R.R."/>
            <person name="La Ragione R."/>
            <person name="Hildebrand F."/>
            <person name="Pallen M.J."/>
        </authorList>
    </citation>
    <scope>NUCLEOTIDE SEQUENCE</scope>
    <source>
        <strain evidence="2">ChiHjej10B9-743</strain>
    </source>
</reference>
<reference evidence="2" key="2">
    <citation type="submission" date="2021-04" db="EMBL/GenBank/DDBJ databases">
        <authorList>
            <person name="Gilroy R."/>
        </authorList>
    </citation>
    <scope>NUCLEOTIDE SEQUENCE</scope>
    <source>
        <strain evidence="2">ChiHjej10B9-743</strain>
    </source>
</reference>
<dbReference type="Pfam" id="PF00753">
    <property type="entry name" value="Lactamase_B"/>
    <property type="match status" value="1"/>
</dbReference>
<dbReference type="PANTHER" id="PTHR47619">
    <property type="entry name" value="METALLO-HYDROLASE YYCJ-RELATED"/>
    <property type="match status" value="1"/>
</dbReference>
<dbReference type="InterPro" id="IPR036866">
    <property type="entry name" value="RibonucZ/Hydroxyglut_hydro"/>
</dbReference>
<dbReference type="SMART" id="SM00849">
    <property type="entry name" value="Lactamase_B"/>
    <property type="match status" value="1"/>
</dbReference>
<organism evidence="2 3">
    <name type="scientific">Candidatus Olsenella excrementavium</name>
    <dbReference type="NCBI Taxonomy" id="2838709"/>
    <lineage>
        <taxon>Bacteria</taxon>
        <taxon>Bacillati</taxon>
        <taxon>Actinomycetota</taxon>
        <taxon>Coriobacteriia</taxon>
        <taxon>Coriobacteriales</taxon>
        <taxon>Atopobiaceae</taxon>
        <taxon>Olsenella</taxon>
    </lineage>
</organism>
<feature type="domain" description="Metallo-beta-lactamase" evidence="1">
    <location>
        <begin position="15"/>
        <end position="184"/>
    </location>
</feature>
<evidence type="ECO:0000259" key="1">
    <source>
        <dbReference type="SMART" id="SM00849"/>
    </source>
</evidence>
<name>A0A9D2CHJ0_9ACTN</name>
<sequence>MTPQIHLHVLASGSKGNAAVVEGPEGSVLVDCGISRRALLGRAGELGVDMDRVVAVVLTHEHSDHVGGLSVFCNRFDGPLYATAGTVAARRYLTELPFTLVGHSDEIEIAGMRMHTFPTSHDVADPVGLRFFTDDDALGFCTDTGELGAEALKGLMGTRILALESNHDERMLATGDYPAYLKARVGGARGHLSNAQAATALAQLVGPDTETVVAMHLSQENNRPSLCVRTLAEAVGARVAPGDDGRTEARTPDGRLTICCAAQDWPLSVF</sequence>
<dbReference type="EMBL" id="DXCP01000014">
    <property type="protein sequence ID" value="HIY79217.1"/>
    <property type="molecule type" value="Genomic_DNA"/>
</dbReference>
<dbReference type="PANTHER" id="PTHR47619:SF1">
    <property type="entry name" value="EXODEOXYRIBONUCLEASE WALJ"/>
    <property type="match status" value="1"/>
</dbReference>
<protein>
    <submittedName>
        <fullName evidence="2">MBL fold metallo-hydrolase</fullName>
    </submittedName>
</protein>
<proteinExistence type="predicted"/>
<dbReference type="Gene3D" id="3.60.15.10">
    <property type="entry name" value="Ribonuclease Z/Hydroxyacylglutathione hydrolase-like"/>
    <property type="match status" value="1"/>
</dbReference>
<dbReference type="AlphaFoldDB" id="A0A9D2CHJ0"/>
<dbReference type="InterPro" id="IPR052533">
    <property type="entry name" value="WalJ/YycJ-like"/>
</dbReference>
<dbReference type="SUPFAM" id="SSF56281">
    <property type="entry name" value="Metallo-hydrolase/oxidoreductase"/>
    <property type="match status" value="1"/>
</dbReference>
<gene>
    <name evidence="2" type="ORF">IAA42_02115</name>
</gene>
<accession>A0A9D2CHJ0</accession>
<dbReference type="Proteomes" id="UP000824133">
    <property type="component" value="Unassembled WGS sequence"/>
</dbReference>
<evidence type="ECO:0000313" key="2">
    <source>
        <dbReference type="EMBL" id="HIY79217.1"/>
    </source>
</evidence>